<feature type="compositionally biased region" description="Basic residues" evidence="14">
    <location>
        <begin position="58"/>
        <end position="69"/>
    </location>
</feature>
<dbReference type="PANTHER" id="PTHR12787:SF0">
    <property type="entry name" value="RIBOSOMAL RNA-PROCESSING PROTEIN 8"/>
    <property type="match status" value="1"/>
</dbReference>
<gene>
    <name evidence="15" type="ORF">GSLYS_00000996001</name>
</gene>
<evidence type="ECO:0000313" key="16">
    <source>
        <dbReference type="Proteomes" id="UP001497497"/>
    </source>
</evidence>
<feature type="region of interest" description="Disordered" evidence="14">
    <location>
        <begin position="262"/>
        <end position="324"/>
    </location>
</feature>
<organism evidence="15 16">
    <name type="scientific">Lymnaea stagnalis</name>
    <name type="common">Great pond snail</name>
    <name type="synonym">Helix stagnalis</name>
    <dbReference type="NCBI Taxonomy" id="6523"/>
    <lineage>
        <taxon>Eukaryota</taxon>
        <taxon>Metazoa</taxon>
        <taxon>Spiralia</taxon>
        <taxon>Lophotrochozoa</taxon>
        <taxon>Mollusca</taxon>
        <taxon>Gastropoda</taxon>
        <taxon>Heterobranchia</taxon>
        <taxon>Euthyneura</taxon>
        <taxon>Panpulmonata</taxon>
        <taxon>Hygrophila</taxon>
        <taxon>Lymnaeoidea</taxon>
        <taxon>Lymnaeidae</taxon>
        <taxon>Lymnaea</taxon>
    </lineage>
</organism>
<comment type="function">
    <text evidence="13">Probable methyltransferase required to silence rDNA.</text>
</comment>
<evidence type="ECO:0000256" key="9">
    <source>
        <dbReference type="ARBA" id="ARBA00022853"/>
    </source>
</evidence>
<evidence type="ECO:0000256" key="6">
    <source>
        <dbReference type="ARBA" id="ARBA00022603"/>
    </source>
</evidence>
<evidence type="ECO:0000256" key="13">
    <source>
        <dbReference type="RuleBase" id="RU365074"/>
    </source>
</evidence>
<evidence type="ECO:0000256" key="2">
    <source>
        <dbReference type="ARBA" id="ARBA00006301"/>
    </source>
</evidence>
<dbReference type="InterPro" id="IPR007823">
    <property type="entry name" value="RRP8"/>
</dbReference>
<dbReference type="SUPFAM" id="SSF53335">
    <property type="entry name" value="S-adenosyl-L-methionine-dependent methyltransferases"/>
    <property type="match status" value="1"/>
</dbReference>
<dbReference type="Pfam" id="PF05148">
    <property type="entry name" value="Methyltransf_8"/>
    <property type="match status" value="1"/>
</dbReference>
<dbReference type="EMBL" id="CAXITT010000009">
    <property type="protein sequence ID" value="CAL1526819.1"/>
    <property type="molecule type" value="Genomic_DNA"/>
</dbReference>
<dbReference type="EC" id="2.1.1.-" evidence="13"/>
<keyword evidence="16" id="KW-1185">Reference proteome</keyword>
<dbReference type="FunFam" id="1.10.10.2150:FF:000001">
    <property type="entry name" value="Ribosomal RNA-processing protein 8"/>
    <property type="match status" value="1"/>
</dbReference>
<feature type="region of interest" description="Disordered" evidence="14">
    <location>
        <begin position="224"/>
        <end position="243"/>
    </location>
</feature>
<keyword evidence="5 13" id="KW-0698">rRNA processing</keyword>
<feature type="compositionally biased region" description="Polar residues" evidence="14">
    <location>
        <begin position="204"/>
        <end position="216"/>
    </location>
</feature>
<keyword evidence="6 13" id="KW-0489">Methyltransferase</keyword>
<dbReference type="GO" id="GO:0005730">
    <property type="term" value="C:nucleolus"/>
    <property type="evidence" value="ECO:0007669"/>
    <property type="project" value="UniProtKB-SubCell"/>
</dbReference>
<evidence type="ECO:0000256" key="12">
    <source>
        <dbReference type="ARBA" id="ARBA00023242"/>
    </source>
</evidence>
<dbReference type="GO" id="GO:0006364">
    <property type="term" value="P:rRNA processing"/>
    <property type="evidence" value="ECO:0007669"/>
    <property type="project" value="UniProtKB-UniRule"/>
</dbReference>
<keyword evidence="7 13" id="KW-0808">Transferase</keyword>
<evidence type="ECO:0000256" key="3">
    <source>
        <dbReference type="ARBA" id="ARBA00020203"/>
    </source>
</evidence>
<keyword evidence="4" id="KW-0678">Repressor</keyword>
<evidence type="ECO:0000256" key="11">
    <source>
        <dbReference type="ARBA" id="ARBA00023163"/>
    </source>
</evidence>
<evidence type="ECO:0000256" key="14">
    <source>
        <dbReference type="SAM" id="MobiDB-lite"/>
    </source>
</evidence>
<dbReference type="AlphaFoldDB" id="A0AAV2H3L5"/>
<dbReference type="InterPro" id="IPR042036">
    <property type="entry name" value="RRP8_N"/>
</dbReference>
<feature type="compositionally biased region" description="Basic residues" evidence="14">
    <location>
        <begin position="275"/>
        <end position="289"/>
    </location>
</feature>
<feature type="compositionally biased region" description="Basic and acidic residues" evidence="14">
    <location>
        <begin position="309"/>
        <end position="320"/>
    </location>
</feature>
<dbReference type="GO" id="GO:0000183">
    <property type="term" value="P:rDNA heterochromatin formation"/>
    <property type="evidence" value="ECO:0007669"/>
    <property type="project" value="TreeGrafter"/>
</dbReference>
<dbReference type="GO" id="GO:0008168">
    <property type="term" value="F:methyltransferase activity"/>
    <property type="evidence" value="ECO:0007669"/>
    <property type="project" value="UniProtKB-KW"/>
</dbReference>
<protein>
    <recommendedName>
        <fullName evidence="3 13">Ribosomal RNA-processing protein 8</fullName>
        <ecNumber evidence="13">2.1.1.-</ecNumber>
    </recommendedName>
</protein>
<keyword evidence="10" id="KW-0805">Transcription regulation</keyword>
<feature type="compositionally biased region" description="Basic and acidic residues" evidence="14">
    <location>
        <begin position="352"/>
        <end position="373"/>
    </location>
</feature>
<feature type="compositionally biased region" description="Basic and acidic residues" evidence="14">
    <location>
        <begin position="262"/>
        <end position="271"/>
    </location>
</feature>
<sequence length="602" mass="67848">MRRKKNKKERVTDKSNADSENHHSSPVKKLRKEAQREEKVNIEMDNNNNKQRADAKAHSIHKVKVIKMNKKIEMSSLLGKSGRKRKLSTSEDRVTLGGNKAKKFKSDKNVAKSELGTKTNGDSIVGSKVKHEKSGSQFDVNSAPEGATKPKRKRKKKNTSLKNKEKQLALKSKIKPSLAVIPKNSELNKPCDLDSAKERDQNKINETSITSNASQRQEILTKESFKKGKLVASGNQKSDRSLNGVLKKYDIESNNKAVMKKSKAEIHELHSTKQLLKKKNKEKKSKSKKERGSSNLSLSDQQTNYPKSTKLEPQKLKQSEEMSNAIKNTGVDIISKKDERKIKLSSTVPFDQSDRKNRNQNNKDVESKLKKNDQPQVSSLWGKAAVLAQQAKDKLKSARFRFINEQLYTCTGSEAMKMFRSDRTAFNVYHEGYEKQVSKWPVNPVDTIIRQIKDKPRNLVVADFGCGDAKIALSIPQKVHSFDLVATNSRVTACDMSKTPLPNESVDISVFCLSLMGTNISDYIHEANRVLKIGGLLKIAEVVSRFSGLSEFIGGVSKHGFLLLNKRDLNQMFYMIDFKKVKSVKKTSAGTIKLKPCVYKRR</sequence>
<feature type="region of interest" description="Disordered" evidence="14">
    <location>
        <begin position="344"/>
        <end position="374"/>
    </location>
</feature>
<dbReference type="GO" id="GO:0032259">
    <property type="term" value="P:methylation"/>
    <property type="evidence" value="ECO:0007669"/>
    <property type="project" value="UniProtKB-KW"/>
</dbReference>
<dbReference type="Gene3D" id="1.10.10.2150">
    <property type="entry name" value="Ribosomal RNA-processing protein 8, N-terminal domain"/>
    <property type="match status" value="1"/>
</dbReference>
<feature type="compositionally biased region" description="Basic and acidic residues" evidence="14">
    <location>
        <begin position="32"/>
        <end position="42"/>
    </location>
</feature>
<comment type="subcellular location">
    <subcellularLocation>
        <location evidence="1 13">Nucleus</location>
        <location evidence="1 13">Nucleolus</location>
    </subcellularLocation>
</comment>
<evidence type="ECO:0000256" key="7">
    <source>
        <dbReference type="ARBA" id="ARBA00022679"/>
    </source>
</evidence>
<keyword evidence="8 13" id="KW-0949">S-adenosyl-L-methionine</keyword>
<dbReference type="GO" id="GO:0046015">
    <property type="term" value="P:regulation of transcription by glucose"/>
    <property type="evidence" value="ECO:0007669"/>
    <property type="project" value="TreeGrafter"/>
</dbReference>
<accession>A0AAV2H3L5</accession>
<evidence type="ECO:0000256" key="4">
    <source>
        <dbReference type="ARBA" id="ARBA00022491"/>
    </source>
</evidence>
<dbReference type="Proteomes" id="UP001497497">
    <property type="component" value="Unassembled WGS sequence"/>
</dbReference>
<proteinExistence type="inferred from homology"/>
<keyword evidence="9" id="KW-0156">Chromatin regulator</keyword>
<dbReference type="FunFam" id="3.40.50.150:FF:000068">
    <property type="entry name" value="Ribosomal RNA-processing protein 8"/>
    <property type="match status" value="1"/>
</dbReference>
<dbReference type="GO" id="GO:0005677">
    <property type="term" value="C:chromatin silencing complex"/>
    <property type="evidence" value="ECO:0007669"/>
    <property type="project" value="TreeGrafter"/>
</dbReference>
<feature type="region of interest" description="Disordered" evidence="14">
    <location>
        <begin position="1"/>
        <end position="216"/>
    </location>
</feature>
<reference evidence="15 16" key="1">
    <citation type="submission" date="2024-04" db="EMBL/GenBank/DDBJ databases">
        <authorList>
            <consortium name="Genoscope - CEA"/>
            <person name="William W."/>
        </authorList>
    </citation>
    <scope>NUCLEOTIDE SEQUENCE [LARGE SCALE GENOMIC DNA]</scope>
</reference>
<dbReference type="InterPro" id="IPR029063">
    <property type="entry name" value="SAM-dependent_MTases_sf"/>
</dbReference>
<feature type="compositionally biased region" description="Basic and acidic residues" evidence="14">
    <location>
        <begin position="9"/>
        <end position="23"/>
    </location>
</feature>
<keyword evidence="12 13" id="KW-0539">Nucleus</keyword>
<evidence type="ECO:0000256" key="5">
    <source>
        <dbReference type="ARBA" id="ARBA00022552"/>
    </source>
</evidence>
<feature type="compositionally biased region" description="Basic residues" evidence="14">
    <location>
        <begin position="149"/>
        <end position="159"/>
    </location>
</feature>
<name>A0AAV2H3L5_LYMST</name>
<evidence type="ECO:0000313" key="15">
    <source>
        <dbReference type="EMBL" id="CAL1526819.1"/>
    </source>
</evidence>
<keyword evidence="11" id="KW-0804">Transcription</keyword>
<comment type="similarity">
    <text evidence="2 13">Belongs to the methyltransferase superfamily. RRP8 family.</text>
</comment>
<evidence type="ECO:0000256" key="1">
    <source>
        <dbReference type="ARBA" id="ARBA00004604"/>
    </source>
</evidence>
<feature type="compositionally biased region" description="Basic and acidic residues" evidence="14">
    <location>
        <begin position="189"/>
        <end position="203"/>
    </location>
</feature>
<dbReference type="Gene3D" id="3.40.50.150">
    <property type="entry name" value="Vaccinia Virus protein VP39"/>
    <property type="match status" value="1"/>
</dbReference>
<dbReference type="PANTHER" id="PTHR12787">
    <property type="entry name" value="RIBOSOMAL RNA-PROCESSING PROTEIN 8"/>
    <property type="match status" value="1"/>
</dbReference>
<evidence type="ECO:0000256" key="10">
    <source>
        <dbReference type="ARBA" id="ARBA00023015"/>
    </source>
</evidence>
<dbReference type="GO" id="GO:0042149">
    <property type="term" value="P:cellular response to glucose starvation"/>
    <property type="evidence" value="ECO:0007669"/>
    <property type="project" value="TreeGrafter"/>
</dbReference>
<feature type="compositionally biased region" description="Polar residues" evidence="14">
    <location>
        <begin position="293"/>
        <end position="307"/>
    </location>
</feature>
<evidence type="ECO:0000256" key="8">
    <source>
        <dbReference type="ARBA" id="ARBA00022691"/>
    </source>
</evidence>
<comment type="caution">
    <text evidence="15">The sequence shown here is derived from an EMBL/GenBank/DDBJ whole genome shotgun (WGS) entry which is preliminary data.</text>
</comment>
<dbReference type="GO" id="GO:0033553">
    <property type="term" value="C:rDNA heterochromatin"/>
    <property type="evidence" value="ECO:0007669"/>
    <property type="project" value="TreeGrafter"/>
</dbReference>